<dbReference type="EMBL" id="PDZR01000008">
    <property type="protein sequence ID" value="PNG26337.1"/>
    <property type="molecule type" value="Genomic_DNA"/>
</dbReference>
<sequence length="87" mass="9552">MKGSAVKGMGVRAAGAGDPTRLAQERLQSMMPKFRRSGLSDQSWSGGPDLARFLGLDQEYCAAEPSDPVNCKKQRRRLPLCGCRRKI</sequence>
<protein>
    <submittedName>
        <fullName evidence="2">Uncharacterized protein</fullName>
    </submittedName>
</protein>
<name>A0A2J7THV7_METSI</name>
<reference evidence="2 3" key="1">
    <citation type="submission" date="2017-10" db="EMBL/GenBank/DDBJ databases">
        <title>Genome announcement of Methylocella silvestris TVC from permafrost.</title>
        <authorList>
            <person name="Wang J."/>
            <person name="Geng K."/>
            <person name="Ul-Haque F."/>
            <person name="Crombie A.T."/>
            <person name="Street L.E."/>
            <person name="Wookey P.A."/>
            <person name="Murrell J.C."/>
            <person name="Pratscher J."/>
        </authorList>
    </citation>
    <scope>NUCLEOTIDE SEQUENCE [LARGE SCALE GENOMIC DNA]</scope>
    <source>
        <strain evidence="2 3">TVC</strain>
    </source>
</reference>
<proteinExistence type="predicted"/>
<gene>
    <name evidence="2" type="ORF">CR492_09500</name>
</gene>
<accession>A0A2J7THV7</accession>
<dbReference type="AlphaFoldDB" id="A0A2J7THV7"/>
<comment type="caution">
    <text evidence="2">The sequence shown here is derived from an EMBL/GenBank/DDBJ whole genome shotgun (WGS) entry which is preliminary data.</text>
</comment>
<evidence type="ECO:0000256" key="1">
    <source>
        <dbReference type="SAM" id="MobiDB-lite"/>
    </source>
</evidence>
<evidence type="ECO:0000313" key="3">
    <source>
        <dbReference type="Proteomes" id="UP000236286"/>
    </source>
</evidence>
<dbReference type="Proteomes" id="UP000236286">
    <property type="component" value="Unassembled WGS sequence"/>
</dbReference>
<feature type="region of interest" description="Disordered" evidence="1">
    <location>
        <begin position="1"/>
        <end position="21"/>
    </location>
</feature>
<organism evidence="2 3">
    <name type="scientific">Methylocella silvestris</name>
    <dbReference type="NCBI Taxonomy" id="199596"/>
    <lineage>
        <taxon>Bacteria</taxon>
        <taxon>Pseudomonadati</taxon>
        <taxon>Pseudomonadota</taxon>
        <taxon>Alphaproteobacteria</taxon>
        <taxon>Hyphomicrobiales</taxon>
        <taxon>Beijerinckiaceae</taxon>
        <taxon>Methylocella</taxon>
    </lineage>
</organism>
<evidence type="ECO:0000313" key="2">
    <source>
        <dbReference type="EMBL" id="PNG26337.1"/>
    </source>
</evidence>